<keyword evidence="2" id="KW-0472">Membrane</keyword>
<name>A0A6G8FHV1_9MICO</name>
<proteinExistence type="predicted"/>
<dbReference type="Proteomes" id="UP000501387">
    <property type="component" value="Chromosome"/>
</dbReference>
<protein>
    <submittedName>
        <fullName evidence="3">Uncharacterized protein</fullName>
    </submittedName>
</protein>
<evidence type="ECO:0000313" key="3">
    <source>
        <dbReference type="EMBL" id="QIM15937.1"/>
    </source>
</evidence>
<dbReference type="EMBL" id="CP049934">
    <property type="protein sequence ID" value="QIM15937.1"/>
    <property type="molecule type" value="Genomic_DNA"/>
</dbReference>
<dbReference type="KEGG" id="lins:G7067_05110"/>
<feature type="region of interest" description="Disordered" evidence="1">
    <location>
        <begin position="66"/>
        <end position="90"/>
    </location>
</feature>
<dbReference type="RefSeq" id="WP_166322470.1">
    <property type="nucleotide sequence ID" value="NZ_CP049934.1"/>
</dbReference>
<evidence type="ECO:0000313" key="4">
    <source>
        <dbReference type="Proteomes" id="UP000501387"/>
    </source>
</evidence>
<dbReference type="AlphaFoldDB" id="A0A6G8FHV1"/>
<organism evidence="3 4">
    <name type="scientific">Leucobacter insecticola</name>
    <dbReference type="NCBI Taxonomy" id="2714934"/>
    <lineage>
        <taxon>Bacteria</taxon>
        <taxon>Bacillati</taxon>
        <taxon>Actinomycetota</taxon>
        <taxon>Actinomycetes</taxon>
        <taxon>Micrococcales</taxon>
        <taxon>Microbacteriaceae</taxon>
        <taxon>Leucobacter</taxon>
    </lineage>
</organism>
<gene>
    <name evidence="3" type="ORF">G7067_05110</name>
</gene>
<accession>A0A6G8FHV1</accession>
<keyword evidence="2" id="KW-1133">Transmembrane helix</keyword>
<sequence length="90" mass="9580">MNLWAVVAKFAEDEAAFDPTKVTPGWEGFAFTGLVAVAIIALGFNLVARLRRNAYRAEVREEIAAELSGGDDSGETQDPAQDSAPGAPRD</sequence>
<evidence type="ECO:0000256" key="1">
    <source>
        <dbReference type="SAM" id="MobiDB-lite"/>
    </source>
</evidence>
<keyword evidence="4" id="KW-1185">Reference proteome</keyword>
<evidence type="ECO:0000256" key="2">
    <source>
        <dbReference type="SAM" id="Phobius"/>
    </source>
</evidence>
<keyword evidence="2" id="KW-0812">Transmembrane</keyword>
<feature type="transmembrane region" description="Helical" evidence="2">
    <location>
        <begin position="28"/>
        <end position="48"/>
    </location>
</feature>
<reference evidence="3 4" key="1">
    <citation type="submission" date="2020-03" db="EMBL/GenBank/DDBJ databases">
        <title>Leucobacter sp. nov., isolated from beetles.</title>
        <authorList>
            <person name="Hyun D.-W."/>
            <person name="Bae J.-W."/>
        </authorList>
    </citation>
    <scope>NUCLEOTIDE SEQUENCE [LARGE SCALE GENOMIC DNA]</scope>
    <source>
        <strain evidence="3 4">HDW9B</strain>
    </source>
</reference>